<dbReference type="Proteomes" id="UP000186601">
    <property type="component" value="Unassembled WGS sequence"/>
</dbReference>
<sequence length="170" mass="19101">MPKGALLHAHLDATVNAEILLQLALNQPYFYVRTTGRLTEANISTLLPEFTALRTAHTNGVVPSSVTDASYSHGVWLPIQSARESFDSTLGGPSAFDKWVIGTLTVSPAEAYQTHNTTTKIWRKFQSTFLVSHPLIYHAPIWHDYIHQFLISSIEDGISYVEVRINFFER</sequence>
<dbReference type="STRING" id="98765.A0A2R6NVC0"/>
<dbReference type="EMBL" id="MLYV02000795">
    <property type="protein sequence ID" value="PSR77400.1"/>
    <property type="molecule type" value="Genomic_DNA"/>
</dbReference>
<evidence type="ECO:0008006" key="3">
    <source>
        <dbReference type="Google" id="ProtNLM"/>
    </source>
</evidence>
<comment type="caution">
    <text evidence="1">The sequence shown here is derived from an EMBL/GenBank/DDBJ whole genome shotgun (WGS) entry which is preliminary data.</text>
</comment>
<evidence type="ECO:0000313" key="2">
    <source>
        <dbReference type="Proteomes" id="UP000186601"/>
    </source>
</evidence>
<dbReference type="InterPro" id="IPR032466">
    <property type="entry name" value="Metal_Hydrolase"/>
</dbReference>
<reference evidence="1 2" key="1">
    <citation type="submission" date="2018-02" db="EMBL/GenBank/DDBJ databases">
        <title>Genome sequence of the basidiomycete white-rot fungus Phlebia centrifuga.</title>
        <authorList>
            <person name="Granchi Z."/>
            <person name="Peng M."/>
            <person name="de Vries R.P."/>
            <person name="Hilden K."/>
            <person name="Makela M.R."/>
            <person name="Grigoriev I."/>
            <person name="Riley R."/>
        </authorList>
    </citation>
    <scope>NUCLEOTIDE SEQUENCE [LARGE SCALE GENOMIC DNA]</scope>
    <source>
        <strain evidence="1 2">FBCC195</strain>
    </source>
</reference>
<gene>
    <name evidence="1" type="ORF">PHLCEN_2v7923</name>
</gene>
<evidence type="ECO:0000313" key="1">
    <source>
        <dbReference type="EMBL" id="PSR77400.1"/>
    </source>
</evidence>
<keyword evidence="2" id="KW-1185">Reference proteome</keyword>
<dbReference type="SUPFAM" id="SSF51556">
    <property type="entry name" value="Metallo-dependent hydrolases"/>
    <property type="match status" value="1"/>
</dbReference>
<proteinExistence type="predicted"/>
<dbReference type="Gene3D" id="3.20.20.140">
    <property type="entry name" value="Metal-dependent hydrolases"/>
    <property type="match status" value="1"/>
</dbReference>
<name>A0A2R6NVC0_9APHY</name>
<accession>A0A2R6NVC0</accession>
<organism evidence="1 2">
    <name type="scientific">Hermanssonia centrifuga</name>
    <dbReference type="NCBI Taxonomy" id="98765"/>
    <lineage>
        <taxon>Eukaryota</taxon>
        <taxon>Fungi</taxon>
        <taxon>Dikarya</taxon>
        <taxon>Basidiomycota</taxon>
        <taxon>Agaricomycotina</taxon>
        <taxon>Agaricomycetes</taxon>
        <taxon>Polyporales</taxon>
        <taxon>Meruliaceae</taxon>
        <taxon>Hermanssonia</taxon>
    </lineage>
</organism>
<dbReference type="AlphaFoldDB" id="A0A2R6NVC0"/>
<protein>
    <recommendedName>
        <fullName evidence="3">Adenosine deaminase</fullName>
    </recommendedName>
</protein>
<dbReference type="OrthoDB" id="7202371at2759"/>